<reference evidence="3 4" key="1">
    <citation type="submission" date="2014-03" db="EMBL/GenBank/DDBJ databases">
        <title>Draft Genome Sequence of Actibacterium mucosum KCTC 23349, a Marine Alphaproteobacterium with Complex Ionic Requirements Isolated from Mediterranean Seawater at Malvarrosa Beach, Valencia, Spain.</title>
        <authorList>
            <person name="Arahal D.R."/>
            <person name="Shao Z."/>
            <person name="Lai Q."/>
            <person name="Pujalte M.J."/>
        </authorList>
    </citation>
    <scope>NUCLEOTIDE SEQUENCE [LARGE SCALE GENOMIC DNA]</scope>
    <source>
        <strain evidence="3 4">KCTC 23349</strain>
    </source>
</reference>
<dbReference type="CDD" id="cd07814">
    <property type="entry name" value="SRPBCC_CalC_Aha1-like"/>
    <property type="match status" value="1"/>
</dbReference>
<dbReference type="InterPro" id="IPR023393">
    <property type="entry name" value="START-like_dom_sf"/>
</dbReference>
<accession>A0A037ZDD7</accession>
<comment type="similarity">
    <text evidence="1">Belongs to the AHA1 family.</text>
</comment>
<dbReference type="OrthoDB" id="9805228at2"/>
<name>A0A037ZDD7_9RHOB</name>
<dbReference type="InterPro" id="IPR013538">
    <property type="entry name" value="ASHA1/2-like_C"/>
</dbReference>
<dbReference type="Pfam" id="PF08327">
    <property type="entry name" value="AHSA1"/>
    <property type="match status" value="1"/>
</dbReference>
<dbReference type="Gene3D" id="3.30.530.20">
    <property type="match status" value="1"/>
</dbReference>
<evidence type="ECO:0000259" key="2">
    <source>
        <dbReference type="Pfam" id="PF08327"/>
    </source>
</evidence>
<comment type="caution">
    <text evidence="3">The sequence shown here is derived from an EMBL/GenBank/DDBJ whole genome shotgun (WGS) entry which is preliminary data.</text>
</comment>
<dbReference type="AlphaFoldDB" id="A0A037ZDD7"/>
<organism evidence="3 4">
    <name type="scientific">Actibacterium mucosum KCTC 23349</name>
    <dbReference type="NCBI Taxonomy" id="1454373"/>
    <lineage>
        <taxon>Bacteria</taxon>
        <taxon>Pseudomonadati</taxon>
        <taxon>Pseudomonadota</taxon>
        <taxon>Alphaproteobacteria</taxon>
        <taxon>Rhodobacterales</taxon>
        <taxon>Roseobacteraceae</taxon>
        <taxon>Actibacterium</taxon>
    </lineage>
</organism>
<sequence>MTELSLEVTRSLPYPPERVFDAWLDPAMLAKFMVPGPGMSVPEAQSEAKVGGRFRIIMRTPDANDLPHEGEYLEIDRASRLQFTWNSPFSQDDSTVTLNLTPDGDGTMLRLTHVRFPDEESRNNHQGGWTLILEALEGALA</sequence>
<dbReference type="STRING" id="1454373.ACMU_17370"/>
<gene>
    <name evidence="3" type="ORF">ACMU_17370</name>
</gene>
<feature type="domain" description="Activator of Hsp90 ATPase homologue 1/2-like C-terminal" evidence="2">
    <location>
        <begin position="14"/>
        <end position="140"/>
    </location>
</feature>
<protein>
    <recommendedName>
        <fullName evidence="2">Activator of Hsp90 ATPase homologue 1/2-like C-terminal domain-containing protein</fullName>
    </recommendedName>
</protein>
<dbReference type="RefSeq" id="WP_035261229.1">
    <property type="nucleotide sequence ID" value="NZ_JFKE01000007.1"/>
</dbReference>
<dbReference type="SUPFAM" id="SSF55961">
    <property type="entry name" value="Bet v1-like"/>
    <property type="match status" value="1"/>
</dbReference>
<proteinExistence type="inferred from homology"/>
<evidence type="ECO:0000313" key="3">
    <source>
        <dbReference type="EMBL" id="KAJ54479.1"/>
    </source>
</evidence>
<evidence type="ECO:0000313" key="4">
    <source>
        <dbReference type="Proteomes" id="UP000026249"/>
    </source>
</evidence>
<keyword evidence="4" id="KW-1185">Reference proteome</keyword>
<dbReference type="Proteomes" id="UP000026249">
    <property type="component" value="Unassembled WGS sequence"/>
</dbReference>
<evidence type="ECO:0000256" key="1">
    <source>
        <dbReference type="ARBA" id="ARBA00006817"/>
    </source>
</evidence>
<dbReference type="EMBL" id="JFKE01000007">
    <property type="protein sequence ID" value="KAJ54479.1"/>
    <property type="molecule type" value="Genomic_DNA"/>
</dbReference>